<dbReference type="InterPro" id="IPR032834">
    <property type="entry name" value="NatK-like_C"/>
</dbReference>
<gene>
    <name evidence="3" type="ORF">JF70_00110</name>
</gene>
<dbReference type="EMBL" id="JWMF01000001">
    <property type="protein sequence ID" value="KJY52690.1"/>
    <property type="molecule type" value="Genomic_DNA"/>
</dbReference>
<protein>
    <recommendedName>
        <fullName evidence="2">Sensor histidine kinase NatK-like C-terminal domain-containing protein</fullName>
    </recommendedName>
</protein>
<dbReference type="Proteomes" id="UP000033567">
    <property type="component" value="Unassembled WGS sequence"/>
</dbReference>
<keyword evidence="1" id="KW-1133">Transmembrane helix</keyword>
<dbReference type="Gene3D" id="3.30.565.10">
    <property type="entry name" value="Histidine kinase-like ATPase, C-terminal domain"/>
    <property type="match status" value="1"/>
</dbReference>
<feature type="transmembrane region" description="Helical" evidence="1">
    <location>
        <begin position="161"/>
        <end position="179"/>
    </location>
</feature>
<feature type="transmembrane region" description="Helical" evidence="1">
    <location>
        <begin position="16"/>
        <end position="33"/>
    </location>
</feature>
<feature type="transmembrane region" description="Helical" evidence="1">
    <location>
        <begin position="40"/>
        <end position="59"/>
    </location>
</feature>
<feature type="domain" description="Sensor histidine kinase NatK-like C-terminal" evidence="2">
    <location>
        <begin position="332"/>
        <end position="440"/>
    </location>
</feature>
<dbReference type="CDD" id="cd16935">
    <property type="entry name" value="HATPase_AgrC-ComD-like"/>
    <property type="match status" value="1"/>
</dbReference>
<dbReference type="PATRIC" id="fig|1684.5.peg.11"/>
<sequence>MTTTHILNALPDIPRLYTAISEWLGCLVYLLAIGSRTSRLRMAAVLLPGLAVLVVVQYWAGTLPIAFWIISMCLAVACMYAIIMLASGLGALDGAYLLARAFVLAELVASLHWQLDSFMRPAGHGLYDPASLILLVLIYGGVGLLAWVAERRNFADTQPSVPGRSVFMAAVIAVVTFAMSNLSFVSTNTPFSGRVGLEIFYIRTLVDLCGFAMLYAQQEQLRESHTSAELASINARAYSQHREYMRSKENLEAMGRLAHDLKHQIAALRSQMDPERKSQDFEELEAAVGRYGAQQHTGNPILDVVMSTKERICSEEGITLTMVADGSLLEGMAPMDVSTLFGNALDNAIEALRKVKEPDRRLIKVALYARGQFVVIRIENYFTSPLNWKGNGELATTKTRTDGGLHGYGVKSIRHIAHRYQGEITLRTEHHWFSLCVLLPREGDQLKPMAASATL</sequence>
<reference evidence="3 4" key="1">
    <citation type="submission" date="2014-12" db="EMBL/GenBank/DDBJ databases">
        <title>Comparative genomics of the lactic acid bacteria isolated from the honey bee gut.</title>
        <authorList>
            <person name="Ellegaard K.M."/>
            <person name="Tamarit D."/>
            <person name="Javelind E."/>
            <person name="Olofsson T."/>
            <person name="Andersson S.G."/>
            <person name="Vasquez A."/>
        </authorList>
    </citation>
    <scope>NUCLEOTIDE SEQUENCE [LARGE SCALE GENOMIC DNA]</scope>
    <source>
        <strain evidence="3 4">Bin7</strain>
    </source>
</reference>
<keyword evidence="1" id="KW-0472">Membrane</keyword>
<feature type="transmembrane region" description="Helical" evidence="1">
    <location>
        <begin position="65"/>
        <end position="85"/>
    </location>
</feature>
<keyword evidence="4" id="KW-1185">Reference proteome</keyword>
<name>A0A0F4L1Z5_9BIFI</name>
<accession>A0A0F4L1Z5</accession>
<evidence type="ECO:0000259" key="2">
    <source>
        <dbReference type="Pfam" id="PF14501"/>
    </source>
</evidence>
<dbReference type="AlphaFoldDB" id="A0A0F4L1Z5"/>
<proteinExistence type="predicted"/>
<comment type="caution">
    <text evidence="3">The sequence shown here is derived from an EMBL/GenBank/DDBJ whole genome shotgun (WGS) entry which is preliminary data.</text>
</comment>
<feature type="transmembrane region" description="Helical" evidence="1">
    <location>
        <begin position="130"/>
        <end position="149"/>
    </location>
</feature>
<keyword evidence="1" id="KW-0812">Transmembrane</keyword>
<evidence type="ECO:0000313" key="3">
    <source>
        <dbReference type="EMBL" id="KJY52690.1"/>
    </source>
</evidence>
<dbReference type="InterPro" id="IPR036890">
    <property type="entry name" value="HATPase_C_sf"/>
</dbReference>
<organism evidence="3 4">
    <name type="scientific">Bifidobacterium mellis</name>
    <dbReference type="NCBI Taxonomy" id="1293823"/>
    <lineage>
        <taxon>Bacteria</taxon>
        <taxon>Bacillati</taxon>
        <taxon>Actinomycetota</taxon>
        <taxon>Actinomycetes</taxon>
        <taxon>Bifidobacteriales</taxon>
        <taxon>Bifidobacteriaceae</taxon>
        <taxon>Bifidobacterium</taxon>
    </lineage>
</organism>
<evidence type="ECO:0000313" key="4">
    <source>
        <dbReference type="Proteomes" id="UP000033567"/>
    </source>
</evidence>
<dbReference type="Pfam" id="PF14501">
    <property type="entry name" value="HATPase_c_5"/>
    <property type="match status" value="1"/>
</dbReference>
<feature type="transmembrane region" description="Helical" evidence="1">
    <location>
        <begin position="97"/>
        <end position="115"/>
    </location>
</feature>
<evidence type="ECO:0000256" key="1">
    <source>
        <dbReference type="SAM" id="Phobius"/>
    </source>
</evidence>
<dbReference type="SUPFAM" id="SSF55874">
    <property type="entry name" value="ATPase domain of HSP90 chaperone/DNA topoisomerase II/histidine kinase"/>
    <property type="match status" value="1"/>
</dbReference>
<dbReference type="RefSeq" id="WP_045934812.1">
    <property type="nucleotide sequence ID" value="NZ_KQ033884.1"/>
</dbReference>